<comment type="caution">
    <text evidence="3">The sequence shown here is derived from an EMBL/GenBank/DDBJ whole genome shotgun (WGS) entry which is preliminary data.</text>
</comment>
<dbReference type="PANTHER" id="PTHR43591:SF24">
    <property type="entry name" value="2-METHOXY-6-POLYPRENYL-1,4-BENZOQUINOL METHYLASE, MITOCHONDRIAL"/>
    <property type="match status" value="1"/>
</dbReference>
<evidence type="ECO:0000256" key="1">
    <source>
        <dbReference type="SAM" id="MobiDB-lite"/>
    </source>
</evidence>
<gene>
    <name evidence="3" type="ORF">D5H75_02935</name>
</gene>
<dbReference type="CDD" id="cd02440">
    <property type="entry name" value="AdoMet_MTases"/>
    <property type="match status" value="1"/>
</dbReference>
<dbReference type="EMBL" id="QZEY01000001">
    <property type="protein sequence ID" value="RJL35755.1"/>
    <property type="molecule type" value="Genomic_DNA"/>
</dbReference>
<evidence type="ECO:0000313" key="4">
    <source>
        <dbReference type="Proteomes" id="UP000265768"/>
    </source>
</evidence>
<sequence>MAPPVAKMKTIVIIMTCRDNEAQEGGRRSPCRTAGLAEAAHPRRHAGGAGGSRMGAESPARVNPTHRTGAHMEPSGIGAVFDRAGADFARLAPHLWDPIGQATVDAVGVRPGERVLDACCGAGGSAVPAAIATGAQGRVDAIDLAESLLAQGRERASAHGLAHLRFIHADATRWDAGPYDVAMCVLGVFMLPDMDAACARLAGAVRPGGRFAVTTWAGGALEDFGGALADAVREERGAQPASPASRGSVTRIDSESKLGAWLAGLGLGDVAVTRVPLELVVDEELAWLLVVGSGFRGMLDGLDERAVSRVQRTLLDALDERGISTLDATTLVGVGHRQDATAAS</sequence>
<dbReference type="SUPFAM" id="SSF53335">
    <property type="entry name" value="S-adenosyl-L-methionine-dependent methyltransferases"/>
    <property type="match status" value="1"/>
</dbReference>
<dbReference type="GO" id="GO:0008168">
    <property type="term" value="F:methyltransferase activity"/>
    <property type="evidence" value="ECO:0007669"/>
    <property type="project" value="UniProtKB-KW"/>
</dbReference>
<dbReference type="AlphaFoldDB" id="A0A3A4B1Z3"/>
<dbReference type="Pfam" id="PF13649">
    <property type="entry name" value="Methyltransf_25"/>
    <property type="match status" value="1"/>
</dbReference>
<reference evidence="3 4" key="1">
    <citation type="submission" date="2018-09" db="EMBL/GenBank/DDBJ databases">
        <title>YIM 75507 draft genome.</title>
        <authorList>
            <person name="Tang S."/>
            <person name="Feng Y."/>
        </authorList>
    </citation>
    <scope>NUCLEOTIDE SEQUENCE [LARGE SCALE GENOMIC DNA]</scope>
    <source>
        <strain evidence="3 4">YIM 75507</strain>
    </source>
</reference>
<dbReference type="GO" id="GO:0032259">
    <property type="term" value="P:methylation"/>
    <property type="evidence" value="ECO:0007669"/>
    <property type="project" value="UniProtKB-KW"/>
</dbReference>
<keyword evidence="4" id="KW-1185">Reference proteome</keyword>
<dbReference type="Gene3D" id="3.40.50.150">
    <property type="entry name" value="Vaccinia Virus protein VP39"/>
    <property type="match status" value="1"/>
</dbReference>
<name>A0A3A4B1Z3_9ACTN</name>
<dbReference type="PANTHER" id="PTHR43591">
    <property type="entry name" value="METHYLTRANSFERASE"/>
    <property type="match status" value="1"/>
</dbReference>
<dbReference type="OrthoDB" id="9777638at2"/>
<evidence type="ECO:0000259" key="2">
    <source>
        <dbReference type="Pfam" id="PF13649"/>
    </source>
</evidence>
<feature type="region of interest" description="Disordered" evidence="1">
    <location>
        <begin position="36"/>
        <end position="76"/>
    </location>
</feature>
<protein>
    <submittedName>
        <fullName evidence="3">Methyltransferase domain-containing protein</fullName>
    </submittedName>
</protein>
<dbReference type="InterPro" id="IPR029063">
    <property type="entry name" value="SAM-dependent_MTases_sf"/>
</dbReference>
<keyword evidence="3" id="KW-0489">Methyltransferase</keyword>
<dbReference type="InterPro" id="IPR041698">
    <property type="entry name" value="Methyltransf_25"/>
</dbReference>
<proteinExistence type="predicted"/>
<accession>A0A3A4B1Z3</accession>
<dbReference type="Proteomes" id="UP000265768">
    <property type="component" value="Unassembled WGS sequence"/>
</dbReference>
<organism evidence="3 4">
    <name type="scientific">Bailinhaonella thermotolerans</name>
    <dbReference type="NCBI Taxonomy" id="1070861"/>
    <lineage>
        <taxon>Bacteria</taxon>
        <taxon>Bacillati</taxon>
        <taxon>Actinomycetota</taxon>
        <taxon>Actinomycetes</taxon>
        <taxon>Streptosporangiales</taxon>
        <taxon>Streptosporangiaceae</taxon>
        <taxon>Bailinhaonella</taxon>
    </lineage>
</organism>
<feature type="domain" description="Methyltransferase" evidence="2">
    <location>
        <begin position="115"/>
        <end position="209"/>
    </location>
</feature>
<evidence type="ECO:0000313" key="3">
    <source>
        <dbReference type="EMBL" id="RJL35755.1"/>
    </source>
</evidence>
<keyword evidence="3" id="KW-0808">Transferase</keyword>